<comment type="caution">
    <text evidence="2">The sequence shown here is derived from an EMBL/GenBank/DDBJ whole genome shotgun (WGS) entry which is preliminary data.</text>
</comment>
<evidence type="ECO:0000313" key="3">
    <source>
        <dbReference type="Proteomes" id="UP001063166"/>
    </source>
</evidence>
<dbReference type="Proteomes" id="UP001063166">
    <property type="component" value="Unassembled WGS sequence"/>
</dbReference>
<dbReference type="AlphaFoldDB" id="A0A9P3UTH7"/>
<keyword evidence="3" id="KW-1185">Reference proteome</keyword>
<evidence type="ECO:0000313" key="2">
    <source>
        <dbReference type="EMBL" id="GLB42176.1"/>
    </source>
</evidence>
<feature type="compositionally biased region" description="Acidic residues" evidence="1">
    <location>
        <begin position="184"/>
        <end position="211"/>
    </location>
</feature>
<proteinExistence type="predicted"/>
<evidence type="ECO:0000256" key="1">
    <source>
        <dbReference type="SAM" id="MobiDB-lite"/>
    </source>
</evidence>
<feature type="region of interest" description="Disordered" evidence="1">
    <location>
        <begin position="184"/>
        <end position="227"/>
    </location>
</feature>
<dbReference type="OrthoDB" id="2977329at2759"/>
<sequence length="440" mass="49646">MAGREIPQEVIDYIIDCYEGLPRHDGLGRNSMDLVQEDEKLYDECDPRRSFRPLMRFSLVARSWLPRSRHHLFREPYIESLMGKNHTRTSVADRYASLYRLLVSPHKDLGPIGPFFRHLWITNAAPRWISPDYFPALDKLTINGYDAEPLLLGTIAWYITAFPKLQEVRFRWARLAILADIDDSDETDDAEGDGDGEDDDDDEEEDLDSDRDESCADSEGSYAGSTPFHHSLHTIHVIGTSVRAAKWLAKLTPPPRISTVILSSMLPSEIPHMNEFLTGLTDSLEDLAILSLYGILPGYVETAFAKTVDLGVLHKLQYLVLPSISLLSPEKVDKLGRDAIHAVDFFLVLLKSLSPSIKLRTLTIKVKSGDLAYLPWDELADTLDTSPFAALEHLFFEDYSIGDQLKVPQAEALINRGLSRIAARGILSIHFRKFAILPYL</sequence>
<reference evidence="2" key="1">
    <citation type="submission" date="2022-07" db="EMBL/GenBank/DDBJ databases">
        <title>The genome of Lyophyllum shimeji provides insight into the initial evolution of ectomycorrhizal fungal genome.</title>
        <authorList>
            <person name="Kobayashi Y."/>
            <person name="Shibata T."/>
            <person name="Hirakawa H."/>
            <person name="Shigenobu S."/>
            <person name="Nishiyama T."/>
            <person name="Yamada A."/>
            <person name="Hasebe M."/>
            <person name="Kawaguchi M."/>
        </authorList>
    </citation>
    <scope>NUCLEOTIDE SEQUENCE</scope>
    <source>
        <strain evidence="2">AT787</strain>
    </source>
</reference>
<name>A0A9P3UTH7_LYOSH</name>
<accession>A0A9P3UTH7</accession>
<dbReference type="EMBL" id="BRPK01000011">
    <property type="protein sequence ID" value="GLB42176.1"/>
    <property type="molecule type" value="Genomic_DNA"/>
</dbReference>
<organism evidence="2 3">
    <name type="scientific">Lyophyllum shimeji</name>
    <name type="common">Hon-shimeji</name>
    <name type="synonym">Tricholoma shimeji</name>
    <dbReference type="NCBI Taxonomy" id="47721"/>
    <lineage>
        <taxon>Eukaryota</taxon>
        <taxon>Fungi</taxon>
        <taxon>Dikarya</taxon>
        <taxon>Basidiomycota</taxon>
        <taxon>Agaricomycotina</taxon>
        <taxon>Agaricomycetes</taxon>
        <taxon>Agaricomycetidae</taxon>
        <taxon>Agaricales</taxon>
        <taxon>Tricholomatineae</taxon>
        <taxon>Lyophyllaceae</taxon>
        <taxon>Lyophyllum</taxon>
    </lineage>
</organism>
<protein>
    <submittedName>
        <fullName evidence="2">Uncharacterized protein</fullName>
    </submittedName>
</protein>
<gene>
    <name evidence="2" type="ORF">LshimejAT787_1101910</name>
</gene>